<name>A0A2T2X9C4_9FIRM</name>
<dbReference type="InterPro" id="IPR038726">
    <property type="entry name" value="PDDEXK_AddAB-type"/>
</dbReference>
<feature type="region of interest" description="Disordered" evidence="8">
    <location>
        <begin position="204"/>
        <end position="237"/>
    </location>
</feature>
<keyword evidence="4" id="KW-0347">Helicase</keyword>
<dbReference type="Pfam" id="PF12705">
    <property type="entry name" value="PDDEXK_1"/>
    <property type="match status" value="1"/>
</dbReference>
<evidence type="ECO:0000256" key="6">
    <source>
        <dbReference type="ARBA" id="ARBA00023125"/>
    </source>
</evidence>
<keyword evidence="6" id="KW-0238">DNA-binding</keyword>
<dbReference type="GO" id="GO:0003677">
    <property type="term" value="F:DNA binding"/>
    <property type="evidence" value="ECO:0007669"/>
    <property type="project" value="UniProtKB-KW"/>
</dbReference>
<evidence type="ECO:0000256" key="2">
    <source>
        <dbReference type="ARBA" id="ARBA00022763"/>
    </source>
</evidence>
<proteinExistence type="predicted"/>
<evidence type="ECO:0000259" key="9">
    <source>
        <dbReference type="Pfam" id="PF12705"/>
    </source>
</evidence>
<dbReference type="AlphaFoldDB" id="A0A2T2X9C4"/>
<evidence type="ECO:0000256" key="4">
    <source>
        <dbReference type="ARBA" id="ARBA00022806"/>
    </source>
</evidence>
<keyword evidence="1" id="KW-0547">Nucleotide-binding</keyword>
<sequence length="237" mass="27063">MAAARSKKPKTFAPSLAGRCLRYVVMDLLGFGRIMTDDTLAAMRAGASWHKTFQAGIARQGEVVGLELPVKNEELGISGRIDAVVRENGQTVAVEYKTVHDDKFREIAAHGPVFDHWAQLALYVNLGNYDMGRLIVDNRESEERLGWDLLPDPQWKAWIVERIQLAQTHQLQRTLPSREISVRCLYCDRWQRCFKTAEERDERVQSHPQWEPNPPLPEQFFTTGSYGSLSERAEHSN</sequence>
<keyword evidence="7" id="KW-0234">DNA repair</keyword>
<evidence type="ECO:0000256" key="8">
    <source>
        <dbReference type="SAM" id="MobiDB-lite"/>
    </source>
</evidence>
<reference evidence="10 11" key="1">
    <citation type="journal article" date="2014" name="BMC Genomics">
        <title>Comparison of environmental and isolate Sulfobacillus genomes reveals diverse carbon, sulfur, nitrogen, and hydrogen metabolisms.</title>
        <authorList>
            <person name="Justice N.B."/>
            <person name="Norman A."/>
            <person name="Brown C.T."/>
            <person name="Singh A."/>
            <person name="Thomas B.C."/>
            <person name="Banfield J.F."/>
        </authorList>
    </citation>
    <scope>NUCLEOTIDE SEQUENCE [LARGE SCALE GENOMIC DNA]</scope>
    <source>
        <strain evidence="10">AMDSBA1</strain>
    </source>
</reference>
<gene>
    <name evidence="10" type="ORF">C7B43_03210</name>
</gene>
<evidence type="ECO:0000256" key="7">
    <source>
        <dbReference type="ARBA" id="ARBA00023204"/>
    </source>
</evidence>
<keyword evidence="5" id="KW-0067">ATP-binding</keyword>
<dbReference type="GO" id="GO:0004386">
    <property type="term" value="F:helicase activity"/>
    <property type="evidence" value="ECO:0007669"/>
    <property type="project" value="UniProtKB-KW"/>
</dbReference>
<comment type="caution">
    <text evidence="10">The sequence shown here is derived from an EMBL/GenBank/DDBJ whole genome shotgun (WGS) entry which is preliminary data.</text>
</comment>
<keyword evidence="2" id="KW-0227">DNA damage</keyword>
<dbReference type="GO" id="GO:0006281">
    <property type="term" value="P:DNA repair"/>
    <property type="evidence" value="ECO:0007669"/>
    <property type="project" value="UniProtKB-KW"/>
</dbReference>
<dbReference type="InterPro" id="IPR011604">
    <property type="entry name" value="PDDEXK-like_dom_sf"/>
</dbReference>
<accession>A0A2T2X9C4</accession>
<evidence type="ECO:0000313" key="11">
    <source>
        <dbReference type="Proteomes" id="UP000242699"/>
    </source>
</evidence>
<evidence type="ECO:0000256" key="3">
    <source>
        <dbReference type="ARBA" id="ARBA00022801"/>
    </source>
</evidence>
<dbReference type="GO" id="GO:0005524">
    <property type="term" value="F:ATP binding"/>
    <property type="evidence" value="ECO:0007669"/>
    <property type="project" value="UniProtKB-KW"/>
</dbReference>
<protein>
    <recommendedName>
        <fullName evidence="9">PD-(D/E)XK endonuclease-like domain-containing protein</fullName>
    </recommendedName>
</protein>
<dbReference type="GO" id="GO:0016787">
    <property type="term" value="F:hydrolase activity"/>
    <property type="evidence" value="ECO:0007669"/>
    <property type="project" value="UniProtKB-KW"/>
</dbReference>
<keyword evidence="3" id="KW-0378">Hydrolase</keyword>
<dbReference type="Gene3D" id="3.90.320.10">
    <property type="match status" value="1"/>
</dbReference>
<evidence type="ECO:0000256" key="1">
    <source>
        <dbReference type="ARBA" id="ARBA00022741"/>
    </source>
</evidence>
<evidence type="ECO:0000313" key="10">
    <source>
        <dbReference type="EMBL" id="PSR31121.1"/>
    </source>
</evidence>
<dbReference type="EMBL" id="PXYT01000004">
    <property type="protein sequence ID" value="PSR31121.1"/>
    <property type="molecule type" value="Genomic_DNA"/>
</dbReference>
<evidence type="ECO:0000256" key="5">
    <source>
        <dbReference type="ARBA" id="ARBA00022840"/>
    </source>
</evidence>
<feature type="domain" description="PD-(D/E)XK endonuclease-like" evidence="9">
    <location>
        <begin position="58"/>
        <end position="193"/>
    </location>
</feature>
<dbReference type="Proteomes" id="UP000242699">
    <property type="component" value="Unassembled WGS sequence"/>
</dbReference>
<organism evidence="10 11">
    <name type="scientific">Sulfobacillus benefaciens</name>
    <dbReference type="NCBI Taxonomy" id="453960"/>
    <lineage>
        <taxon>Bacteria</taxon>
        <taxon>Bacillati</taxon>
        <taxon>Bacillota</taxon>
        <taxon>Clostridia</taxon>
        <taxon>Eubacteriales</taxon>
        <taxon>Clostridiales Family XVII. Incertae Sedis</taxon>
        <taxon>Sulfobacillus</taxon>
    </lineage>
</organism>